<proteinExistence type="predicted"/>
<protein>
    <submittedName>
        <fullName evidence="2">DUF2357 domain-containing protein</fullName>
    </submittedName>
</protein>
<dbReference type="EMBL" id="JAMDMX010000098">
    <property type="protein sequence ID" value="MCY9696449.1"/>
    <property type="molecule type" value="Genomic_DNA"/>
</dbReference>
<evidence type="ECO:0000313" key="3">
    <source>
        <dbReference type="Proteomes" id="UP001527099"/>
    </source>
</evidence>
<dbReference type="Proteomes" id="UP001527099">
    <property type="component" value="Unassembled WGS sequence"/>
</dbReference>
<comment type="caution">
    <text evidence="2">The sequence shown here is derived from an EMBL/GenBank/DDBJ whole genome shotgun (WGS) entry which is preliminary data.</text>
</comment>
<feature type="domain" description="DUF2357" evidence="1">
    <location>
        <begin position="129"/>
        <end position="245"/>
    </location>
</feature>
<gene>
    <name evidence="2" type="ORF">M5X19_26625</name>
</gene>
<reference evidence="2 3" key="1">
    <citation type="submission" date="2022-05" db="EMBL/GenBank/DDBJ databases">
        <title>Genome Sequencing of Bee-Associated Microbes.</title>
        <authorList>
            <person name="Dunlap C."/>
        </authorList>
    </citation>
    <scope>NUCLEOTIDE SEQUENCE [LARGE SCALE GENOMIC DNA]</scope>
    <source>
        <strain evidence="2 3">NRRL B-14421</strain>
    </source>
</reference>
<feature type="non-terminal residue" evidence="2">
    <location>
        <position position="252"/>
    </location>
</feature>
<dbReference type="RefSeq" id="WP_268617541.1">
    <property type="nucleotide sequence ID" value="NZ_JAMDMX010000098.1"/>
</dbReference>
<evidence type="ECO:0000313" key="2">
    <source>
        <dbReference type="EMBL" id="MCY9696449.1"/>
    </source>
</evidence>
<keyword evidence="3" id="KW-1185">Reference proteome</keyword>
<name>A0ABT4GJS9_9BACL</name>
<accession>A0ABT4GJS9</accession>
<sequence length="252" mass="29035">MISLQRISFYCKESDCLISIEYEGGIEGDRVHLSVPFFEEAILDNKHTGNITPPIAYNDSEESLASNILLRENTEYFFSVSIPGEIIYEVNNIFPFNNIKLGGFIRRLNKKQWKVERFSPEHVQTTISGYLNFKNFVGIVDLSVGKHNYLFVEVASSKIDYLTDFQTILDDLSSSTVDLIFQAAAVSGVSIKQDYDVEPNDLTRYFHLRYLFYEDRLPSAVESILNNMKSIMIEYDLKIEIGRLRNPNLRKI</sequence>
<evidence type="ECO:0000259" key="1">
    <source>
        <dbReference type="Pfam" id="PF09823"/>
    </source>
</evidence>
<dbReference type="Pfam" id="PF09823">
    <property type="entry name" value="DUF2357"/>
    <property type="match status" value="1"/>
</dbReference>
<dbReference type="InterPro" id="IPR018633">
    <property type="entry name" value="DUF2357"/>
</dbReference>
<organism evidence="2 3">
    <name type="scientific">Paenibacillus alginolyticus</name>
    <dbReference type="NCBI Taxonomy" id="59839"/>
    <lineage>
        <taxon>Bacteria</taxon>
        <taxon>Bacillati</taxon>
        <taxon>Bacillota</taxon>
        <taxon>Bacilli</taxon>
        <taxon>Bacillales</taxon>
        <taxon>Paenibacillaceae</taxon>
        <taxon>Paenibacillus</taxon>
    </lineage>
</organism>